<proteinExistence type="predicted"/>
<dbReference type="EMBL" id="CP163440">
    <property type="protein sequence ID" value="XDQ65176.1"/>
    <property type="molecule type" value="Genomic_DNA"/>
</dbReference>
<organism evidence="2">
    <name type="scientific">Streptomyces sp. R35</name>
    <dbReference type="NCBI Taxonomy" id="3238630"/>
    <lineage>
        <taxon>Bacteria</taxon>
        <taxon>Bacillati</taxon>
        <taxon>Actinomycetota</taxon>
        <taxon>Actinomycetes</taxon>
        <taxon>Kitasatosporales</taxon>
        <taxon>Streptomycetaceae</taxon>
        <taxon>Streptomyces</taxon>
    </lineage>
</organism>
<sequence>MNPDWHLALGLVAGVLLGLGAAVGIAAVRTGWLPRRARGRVVRARLWGRATLVVTASLGLQPLALALFGPGPVQFAASLVCGVGIITSVVMRQRAMRDRRRSGPATTPGRAA</sequence>
<keyword evidence="1" id="KW-1133">Transmembrane helix</keyword>
<evidence type="ECO:0000256" key="1">
    <source>
        <dbReference type="SAM" id="Phobius"/>
    </source>
</evidence>
<feature type="transmembrane region" description="Helical" evidence="1">
    <location>
        <begin position="73"/>
        <end position="91"/>
    </location>
</feature>
<dbReference type="RefSeq" id="WP_369261786.1">
    <property type="nucleotide sequence ID" value="NZ_CP163440.1"/>
</dbReference>
<keyword evidence="1" id="KW-0812">Transmembrane</keyword>
<reference evidence="2" key="1">
    <citation type="submission" date="2024-07" db="EMBL/GenBank/DDBJ databases">
        <authorList>
            <person name="Yu S.T."/>
        </authorList>
    </citation>
    <scope>NUCLEOTIDE SEQUENCE</scope>
    <source>
        <strain evidence="2">R35</strain>
    </source>
</reference>
<evidence type="ECO:0000313" key="2">
    <source>
        <dbReference type="EMBL" id="XDQ65176.1"/>
    </source>
</evidence>
<name>A0AB39SDE0_9ACTN</name>
<dbReference type="AlphaFoldDB" id="A0AB39SDE0"/>
<accession>A0AB39SDE0</accession>
<feature type="transmembrane region" description="Helical" evidence="1">
    <location>
        <begin position="46"/>
        <end position="67"/>
    </location>
</feature>
<protein>
    <submittedName>
        <fullName evidence="2">Uncharacterized protein</fullName>
    </submittedName>
</protein>
<feature type="transmembrane region" description="Helical" evidence="1">
    <location>
        <begin position="6"/>
        <end position="26"/>
    </location>
</feature>
<keyword evidence="1" id="KW-0472">Membrane</keyword>
<gene>
    <name evidence="2" type="ORF">AB5J50_32505</name>
</gene>